<keyword evidence="2" id="KW-0488">Methylation</keyword>
<sequence length="164" mass="17212">MKREKGFTLVELLVVIAIIAVLAGAVLLAINPASMLQKSRDSKRLSDLETLSKAMTLAMTDSELTLGVAGPVTSASPSTQAVNGTGWVRFTVPTGKSGLAKWIPALPVDPLNTAPNVYTFQSTATGFEISTLLESPDNATKMSTDGGNSNTTYEVGTDLTIITH</sequence>
<dbReference type="InterPro" id="IPR045584">
    <property type="entry name" value="Pilin-like"/>
</dbReference>
<keyword evidence="3 6" id="KW-0812">Transmembrane</keyword>
<evidence type="ECO:0000313" key="8">
    <source>
        <dbReference type="Proteomes" id="UP000590542"/>
    </source>
</evidence>
<evidence type="ECO:0000256" key="4">
    <source>
        <dbReference type="ARBA" id="ARBA00022989"/>
    </source>
</evidence>
<dbReference type="Gene3D" id="3.30.700.10">
    <property type="entry name" value="Glycoprotein, Type 4 Pilin"/>
    <property type="match status" value="1"/>
</dbReference>
<name>A0A7X9HSE8_UNCKA</name>
<evidence type="ECO:0000313" key="7">
    <source>
        <dbReference type="EMBL" id="NMB91578.1"/>
    </source>
</evidence>
<dbReference type="GO" id="GO:0016020">
    <property type="term" value="C:membrane"/>
    <property type="evidence" value="ECO:0007669"/>
    <property type="project" value="UniProtKB-SubCell"/>
</dbReference>
<evidence type="ECO:0000256" key="2">
    <source>
        <dbReference type="ARBA" id="ARBA00022481"/>
    </source>
</evidence>
<evidence type="ECO:0000256" key="1">
    <source>
        <dbReference type="ARBA" id="ARBA00004167"/>
    </source>
</evidence>
<dbReference type="SUPFAM" id="SSF54523">
    <property type="entry name" value="Pili subunits"/>
    <property type="match status" value="1"/>
</dbReference>
<gene>
    <name evidence="7" type="ORF">GYA37_01870</name>
</gene>
<dbReference type="Proteomes" id="UP000590542">
    <property type="component" value="Unassembled WGS sequence"/>
</dbReference>
<dbReference type="GO" id="GO:0015628">
    <property type="term" value="P:protein secretion by the type II secretion system"/>
    <property type="evidence" value="ECO:0007669"/>
    <property type="project" value="InterPro"/>
</dbReference>
<evidence type="ECO:0000256" key="6">
    <source>
        <dbReference type="SAM" id="Phobius"/>
    </source>
</evidence>
<keyword evidence="5 6" id="KW-0472">Membrane</keyword>
<dbReference type="PANTHER" id="PTHR30093">
    <property type="entry name" value="GENERAL SECRETION PATHWAY PROTEIN G"/>
    <property type="match status" value="1"/>
</dbReference>
<dbReference type="AlphaFoldDB" id="A0A7X9HSE8"/>
<dbReference type="PROSITE" id="PS00409">
    <property type="entry name" value="PROKAR_NTER_METHYL"/>
    <property type="match status" value="1"/>
</dbReference>
<dbReference type="PRINTS" id="PR00885">
    <property type="entry name" value="BCTERIALGSPH"/>
</dbReference>
<evidence type="ECO:0000256" key="5">
    <source>
        <dbReference type="ARBA" id="ARBA00023136"/>
    </source>
</evidence>
<reference evidence="7 8" key="1">
    <citation type="journal article" date="2020" name="Biotechnol. Biofuels">
        <title>New insights from the biogas microbiome by comprehensive genome-resolved metagenomics of nearly 1600 species originating from multiple anaerobic digesters.</title>
        <authorList>
            <person name="Campanaro S."/>
            <person name="Treu L."/>
            <person name="Rodriguez-R L.M."/>
            <person name="Kovalovszki A."/>
            <person name="Ziels R.M."/>
            <person name="Maus I."/>
            <person name="Zhu X."/>
            <person name="Kougias P.G."/>
            <person name="Basile A."/>
            <person name="Luo G."/>
            <person name="Schluter A."/>
            <person name="Konstantinidis K.T."/>
            <person name="Angelidaki I."/>
        </authorList>
    </citation>
    <scope>NUCLEOTIDE SEQUENCE [LARGE SCALE GENOMIC DNA]</scope>
    <source>
        <strain evidence="7">AS27yjCOA_202</strain>
    </source>
</reference>
<dbReference type="InterPro" id="IPR002416">
    <property type="entry name" value="T2SS_protein-GspH"/>
</dbReference>
<evidence type="ECO:0000256" key="3">
    <source>
        <dbReference type="ARBA" id="ARBA00022692"/>
    </source>
</evidence>
<comment type="subcellular location">
    <subcellularLocation>
        <location evidence="1">Membrane</location>
        <topology evidence="1">Single-pass membrane protein</topology>
    </subcellularLocation>
</comment>
<dbReference type="InterPro" id="IPR012902">
    <property type="entry name" value="N_methyl_site"/>
</dbReference>
<dbReference type="Pfam" id="PF07963">
    <property type="entry name" value="N_methyl"/>
    <property type="match status" value="1"/>
</dbReference>
<protein>
    <submittedName>
        <fullName evidence="7">Prepilin-type N-terminal cleavage/methylation domain-containing protein</fullName>
    </submittedName>
</protein>
<feature type="transmembrane region" description="Helical" evidence="6">
    <location>
        <begin position="12"/>
        <end position="30"/>
    </location>
</feature>
<comment type="caution">
    <text evidence="7">The sequence shown here is derived from an EMBL/GenBank/DDBJ whole genome shotgun (WGS) entry which is preliminary data.</text>
</comment>
<organism evidence="7 8">
    <name type="scientific">candidate division WWE3 bacterium</name>
    <dbReference type="NCBI Taxonomy" id="2053526"/>
    <lineage>
        <taxon>Bacteria</taxon>
        <taxon>Katanobacteria</taxon>
    </lineage>
</organism>
<keyword evidence="4 6" id="KW-1133">Transmembrane helix</keyword>
<proteinExistence type="predicted"/>
<dbReference type="EMBL" id="JAAZNV010000007">
    <property type="protein sequence ID" value="NMB91578.1"/>
    <property type="molecule type" value="Genomic_DNA"/>
</dbReference>
<dbReference type="GO" id="GO:0015627">
    <property type="term" value="C:type II protein secretion system complex"/>
    <property type="evidence" value="ECO:0007669"/>
    <property type="project" value="InterPro"/>
</dbReference>
<accession>A0A7X9HSE8</accession>
<dbReference type="NCBIfam" id="TIGR02532">
    <property type="entry name" value="IV_pilin_GFxxxE"/>
    <property type="match status" value="1"/>
</dbReference>